<dbReference type="InterPro" id="IPR015350">
    <property type="entry name" value="Beta-trefoil_DNA-bd_dom"/>
</dbReference>
<sequence length="1097" mass="122122">MTEQPQQHHEDVGAYSRKRKDVHYEENHHATWFSNTTPNREHTSFLDQLEHHPSTSTTTTTNQQHHLGFEFLPPPPLPPTTTDPYSSDSRHLAHEESAADDEFISYNDHQRRQQHQQQQLRLNDLQSIHERNQQQLIQSWVGGNGTTTTVTATTATTTAGQQSPQTSFSPTTPAFFSPSFLESLQHEDPISTPPTTTTSSTTSRFMQQPPTLQHEQHPSSSSSSSSLSAWPLLPPSQQQQQSSYEFPPSMDSMMDRARTNSTHEQQPLHLFHSSSTSILSPPESPSSPSPFLRSSSTSLRTRPILEEETIHDSQRQLELHSLKAGLATARMIQSTANATRLKPLIQTYLQSPNPVAAGEKTVILLTSKVAQKSYGTEKRFLCPPPTAILMGTTWWKPKLDQSGDYGPPLLTVCISGEATSQPGQVEWYNTLGAAMGQTGHPKSPPLSSTHTQQRTSTTSFRDQQQRADVDWYHNHEQDPLTAGRCVAKNLYINDADEKRKRVECLVRIQLGDGSLLGTLASKGIKVISKPSKKRQSVKNMELCIHHGTTVSLFNRIRSQTVSTKYLGVSCGAAFSAPGYHDTTTNKSSSQEQHGNPTGTCFVARTTSWDPFVIWIVDTTRSPGEVQQENESPEDYIGHHVHINNNRNVNYPPPPAIALKNTTDQPIAIHYNQHIVLQCLTTGLVSPVMIIRKVDKASTVVGGARAPMEQAGGGEFGDEMLGDPVSQLHKVALQIVQDPSQAVQHHQQQQAQQNGMGGFNGNGIMDPLLNHHHQQPQQQQPSPTSMTMGDGSWMLPKSQHPITYLACLNDMVGMHKTSERRKPVMSWEDITSQEASGKVVRKRRVSTDQIPGNSAANMLGGAGDMDALFRRRNNTLDPTTTNNSTGGNLEEYDPLYHRARSHSISIEQNRFSRNHRRMSVASTSSTGSNSSNVHHHHGLGAYWSEDVSDAAVWTIVGTDCATFKFWAPQPTETSTMTPFPSLSHFTLNGTTTTTPSNEENNNTPLMTLHGENFTRDLQVWFGDVKASHTEYRGREVFLCHVPPRHELMESMHIEREQDTSSLNQHSHHGNHSSGYKLPILLVRGEGVIMYKTNQYYRF</sequence>
<dbReference type="InterPro" id="IPR014756">
    <property type="entry name" value="Ig_E-set"/>
</dbReference>
<keyword evidence="3" id="KW-0805">Transcription regulation</keyword>
<evidence type="ECO:0000256" key="4">
    <source>
        <dbReference type="ARBA" id="ARBA00023125"/>
    </source>
</evidence>
<dbReference type="PANTHER" id="PTHR10665">
    <property type="entry name" value="RECOMBINING BINDING PROTEIN SUPPRESSOR OF HAIRLESS"/>
    <property type="match status" value="1"/>
</dbReference>
<accession>A0AAD5PHR5</accession>
<dbReference type="SMART" id="SM01267">
    <property type="entry name" value="LAG1_DNAbind"/>
    <property type="match status" value="1"/>
</dbReference>
<dbReference type="InterPro" id="IPR037095">
    <property type="entry name" value="RBP-J/Cbf11_DNA-bd_sf"/>
</dbReference>
<dbReference type="EMBL" id="JAIXMP010000004">
    <property type="protein sequence ID" value="KAI9274569.1"/>
    <property type="molecule type" value="Genomic_DNA"/>
</dbReference>
<reference evidence="10" key="2">
    <citation type="submission" date="2023-02" db="EMBL/GenBank/DDBJ databases">
        <authorList>
            <consortium name="DOE Joint Genome Institute"/>
            <person name="Mondo S.J."/>
            <person name="Chang Y."/>
            <person name="Wang Y."/>
            <person name="Ahrendt S."/>
            <person name="Andreopoulos W."/>
            <person name="Barry K."/>
            <person name="Beard J."/>
            <person name="Benny G.L."/>
            <person name="Blankenship S."/>
            <person name="Bonito G."/>
            <person name="Cuomo C."/>
            <person name="Desiro A."/>
            <person name="Gervers K.A."/>
            <person name="Hundley H."/>
            <person name="Kuo A."/>
            <person name="LaButti K."/>
            <person name="Lang B.F."/>
            <person name="Lipzen A."/>
            <person name="O'Donnell K."/>
            <person name="Pangilinan J."/>
            <person name="Reynolds N."/>
            <person name="Sandor L."/>
            <person name="Smith M.W."/>
            <person name="Tsang A."/>
            <person name="Grigoriev I.V."/>
            <person name="Stajich J.E."/>
            <person name="Spatafora J.W."/>
        </authorList>
    </citation>
    <scope>NUCLEOTIDE SEQUENCE</scope>
    <source>
        <strain evidence="10">RSA 2281</strain>
    </source>
</reference>
<organism evidence="10 11">
    <name type="scientific">Phascolomyces articulosus</name>
    <dbReference type="NCBI Taxonomy" id="60185"/>
    <lineage>
        <taxon>Eukaryota</taxon>
        <taxon>Fungi</taxon>
        <taxon>Fungi incertae sedis</taxon>
        <taxon>Mucoromycota</taxon>
        <taxon>Mucoromycotina</taxon>
        <taxon>Mucoromycetes</taxon>
        <taxon>Mucorales</taxon>
        <taxon>Lichtheimiaceae</taxon>
        <taxon>Phascolomyces</taxon>
    </lineage>
</organism>
<reference evidence="10" key="1">
    <citation type="journal article" date="2022" name="IScience">
        <title>Evolution of zygomycete secretomes and the origins of terrestrial fungal ecologies.</title>
        <authorList>
            <person name="Chang Y."/>
            <person name="Wang Y."/>
            <person name="Mondo S."/>
            <person name="Ahrendt S."/>
            <person name="Andreopoulos W."/>
            <person name="Barry K."/>
            <person name="Beard J."/>
            <person name="Benny G.L."/>
            <person name="Blankenship S."/>
            <person name="Bonito G."/>
            <person name="Cuomo C."/>
            <person name="Desiro A."/>
            <person name="Gervers K.A."/>
            <person name="Hundley H."/>
            <person name="Kuo A."/>
            <person name="LaButti K."/>
            <person name="Lang B.F."/>
            <person name="Lipzen A."/>
            <person name="O'Donnell K."/>
            <person name="Pangilinan J."/>
            <person name="Reynolds N."/>
            <person name="Sandor L."/>
            <person name="Smith M.E."/>
            <person name="Tsang A."/>
            <person name="Grigoriev I.V."/>
            <person name="Stajich J.E."/>
            <person name="Spatafora J.W."/>
        </authorList>
    </citation>
    <scope>NUCLEOTIDE SEQUENCE</scope>
    <source>
        <strain evidence="10">RSA 2281</strain>
    </source>
</reference>
<evidence type="ECO:0000256" key="1">
    <source>
        <dbReference type="ARBA" id="ARBA00004123"/>
    </source>
</evidence>
<evidence type="ECO:0000259" key="9">
    <source>
        <dbReference type="SMART" id="SM01268"/>
    </source>
</evidence>
<dbReference type="Pfam" id="PF09270">
    <property type="entry name" value="BTD"/>
    <property type="match status" value="1"/>
</dbReference>
<feature type="compositionally biased region" description="Pro residues" evidence="7">
    <location>
        <begin position="72"/>
        <end position="81"/>
    </location>
</feature>
<feature type="compositionally biased region" description="Polar residues" evidence="7">
    <location>
        <begin position="204"/>
        <end position="213"/>
    </location>
</feature>
<feature type="domain" description="RBP-J/Cbf11/Cbf12 DNA binding" evidence="8">
    <location>
        <begin position="361"/>
        <end position="541"/>
    </location>
</feature>
<feature type="region of interest" description="Disordered" evidence="7">
    <location>
        <begin position="771"/>
        <end position="790"/>
    </location>
</feature>
<dbReference type="Gene3D" id="2.60.40.1450">
    <property type="entry name" value="LAG1, DNA binding domain"/>
    <property type="match status" value="1"/>
</dbReference>
<feature type="compositionally biased region" description="Low complexity" evidence="7">
    <location>
        <begin position="447"/>
        <end position="462"/>
    </location>
</feature>
<gene>
    <name evidence="10" type="ORF">BDA99DRAFT_497926</name>
</gene>
<comment type="similarity">
    <text evidence="2">Belongs to the Su(H) family.</text>
</comment>
<dbReference type="SUPFAM" id="SSF81296">
    <property type="entry name" value="E set domains"/>
    <property type="match status" value="1"/>
</dbReference>
<dbReference type="GO" id="GO:0000978">
    <property type="term" value="F:RNA polymerase II cis-regulatory region sequence-specific DNA binding"/>
    <property type="evidence" value="ECO:0007669"/>
    <property type="project" value="InterPro"/>
</dbReference>
<dbReference type="SUPFAM" id="SSF49417">
    <property type="entry name" value="p53-like transcription factors"/>
    <property type="match status" value="1"/>
</dbReference>
<dbReference type="Proteomes" id="UP001209540">
    <property type="component" value="Unassembled WGS sequence"/>
</dbReference>
<evidence type="ECO:0000256" key="6">
    <source>
        <dbReference type="ARBA" id="ARBA00023242"/>
    </source>
</evidence>
<feature type="region of interest" description="Disordered" evidence="7">
    <location>
        <begin position="51"/>
        <end position="96"/>
    </location>
</feature>
<keyword evidence="5" id="KW-0804">Transcription</keyword>
<dbReference type="Pfam" id="PF20144">
    <property type="entry name" value="TIG_SUH"/>
    <property type="match status" value="1"/>
</dbReference>
<evidence type="ECO:0000313" key="11">
    <source>
        <dbReference type="Proteomes" id="UP001209540"/>
    </source>
</evidence>
<comment type="caution">
    <text evidence="10">The sequence shown here is derived from an EMBL/GenBank/DDBJ whole genome shotgun (WGS) entry which is preliminary data.</text>
</comment>
<feature type="domain" description="Beta-trefoil DNA-binding" evidence="9">
    <location>
        <begin position="542"/>
        <end position="793"/>
    </location>
</feature>
<keyword evidence="6" id="KW-0539">Nucleus</keyword>
<dbReference type="GO" id="GO:0001228">
    <property type="term" value="F:DNA-binding transcription activator activity, RNA polymerase II-specific"/>
    <property type="evidence" value="ECO:0007669"/>
    <property type="project" value="InterPro"/>
</dbReference>
<dbReference type="Gene3D" id="2.60.40.10">
    <property type="entry name" value="Immunoglobulins"/>
    <property type="match status" value="1"/>
</dbReference>
<dbReference type="InterPro" id="IPR036358">
    <property type="entry name" value="BTD_sf"/>
</dbReference>
<dbReference type="SUPFAM" id="SSF110217">
    <property type="entry name" value="DNA-binding protein LAG-1 (CSL)"/>
    <property type="match status" value="1"/>
</dbReference>
<feature type="compositionally biased region" description="Low complexity" evidence="7">
    <location>
        <begin position="218"/>
        <end position="249"/>
    </location>
</feature>
<keyword evidence="4" id="KW-0238">DNA-binding</keyword>
<keyword evidence="11" id="KW-1185">Reference proteome</keyword>
<dbReference type="InterPro" id="IPR038007">
    <property type="entry name" value="RBP-Jkappa_IPT"/>
</dbReference>
<feature type="region of interest" description="Disordered" evidence="7">
    <location>
        <begin position="1"/>
        <end position="22"/>
    </location>
</feature>
<feature type="compositionally biased region" description="Basic and acidic residues" evidence="7">
    <location>
        <begin position="1"/>
        <end position="12"/>
    </location>
</feature>
<feature type="compositionally biased region" description="Low complexity" evidence="7">
    <location>
        <begin position="289"/>
        <end position="300"/>
    </location>
</feature>
<evidence type="ECO:0000256" key="7">
    <source>
        <dbReference type="SAM" id="MobiDB-lite"/>
    </source>
</evidence>
<feature type="compositionally biased region" description="Low complexity" evidence="7">
    <location>
        <begin position="193"/>
        <end position="203"/>
    </location>
</feature>
<evidence type="ECO:0000259" key="8">
    <source>
        <dbReference type="SMART" id="SM01267"/>
    </source>
</evidence>
<feature type="compositionally biased region" description="Polar residues" evidence="7">
    <location>
        <begin position="160"/>
        <end position="174"/>
    </location>
</feature>
<protein>
    <recommendedName>
        <fullName evidence="12">LAG1-DNAbind-domain-containing protein</fullName>
    </recommendedName>
</protein>
<dbReference type="InterPro" id="IPR040159">
    <property type="entry name" value="CLS_fam"/>
</dbReference>
<evidence type="ECO:0000313" key="10">
    <source>
        <dbReference type="EMBL" id="KAI9274569.1"/>
    </source>
</evidence>
<feature type="region of interest" description="Disordered" evidence="7">
    <location>
        <begin position="837"/>
        <end position="858"/>
    </location>
</feature>
<name>A0AAD5PHR5_9FUNG</name>
<evidence type="ECO:0008006" key="12">
    <source>
        <dbReference type="Google" id="ProtNLM"/>
    </source>
</evidence>
<feature type="compositionally biased region" description="Low complexity" evidence="7">
    <location>
        <begin position="268"/>
        <end position="281"/>
    </location>
</feature>
<evidence type="ECO:0000256" key="5">
    <source>
        <dbReference type="ARBA" id="ARBA00023163"/>
    </source>
</evidence>
<dbReference type="SMART" id="SM01268">
    <property type="entry name" value="BTD"/>
    <property type="match status" value="1"/>
</dbReference>
<dbReference type="InterPro" id="IPR008967">
    <property type="entry name" value="p53-like_TF_DNA-bd_sf"/>
</dbReference>
<feature type="region of interest" description="Disordered" evidence="7">
    <location>
        <begin position="434"/>
        <end position="465"/>
    </location>
</feature>
<dbReference type="FunFam" id="2.60.40.1450:FF:000003">
    <property type="entry name" value="Related to J kappa-recombination signal binding protein"/>
    <property type="match status" value="1"/>
</dbReference>
<dbReference type="InterPro" id="IPR015351">
    <property type="entry name" value="RBP-J/Cbf11/Cbf12_DNA-bd"/>
</dbReference>
<dbReference type="AlphaFoldDB" id="A0AAD5PHR5"/>
<feature type="region of interest" description="Disordered" evidence="7">
    <location>
        <begin position="156"/>
        <end position="300"/>
    </location>
</feature>
<dbReference type="GO" id="GO:0005634">
    <property type="term" value="C:nucleus"/>
    <property type="evidence" value="ECO:0007669"/>
    <property type="project" value="UniProtKB-SubCell"/>
</dbReference>
<evidence type="ECO:0000256" key="3">
    <source>
        <dbReference type="ARBA" id="ARBA00023015"/>
    </source>
</evidence>
<dbReference type="InterPro" id="IPR013783">
    <property type="entry name" value="Ig-like_fold"/>
</dbReference>
<dbReference type="Pfam" id="PF09271">
    <property type="entry name" value="LAG1-DNAbind"/>
    <property type="match status" value="1"/>
</dbReference>
<comment type="subcellular location">
    <subcellularLocation>
        <location evidence="1">Nucleus</location>
    </subcellularLocation>
</comment>
<evidence type="ECO:0000256" key="2">
    <source>
        <dbReference type="ARBA" id="ARBA00009704"/>
    </source>
</evidence>
<feature type="compositionally biased region" description="Polar residues" evidence="7">
    <location>
        <begin position="846"/>
        <end position="855"/>
    </location>
</feature>
<proteinExistence type="inferred from homology"/>